<dbReference type="EnsemblPlants" id="Pp3c20_10810V3.1">
    <property type="protein sequence ID" value="Pp3c20_10810V3.1"/>
    <property type="gene ID" value="Pp3c20_10810"/>
</dbReference>
<dbReference type="PANTHER" id="PTHR47909">
    <property type="entry name" value="ALPHA/BETA-HYDROLASES SUPERFAMILY PROTEIN"/>
    <property type="match status" value="1"/>
</dbReference>
<name>A0A2K1IUV9_PHYPA</name>
<dbReference type="Gramene" id="Pp3c20_10810V3.1">
    <property type="protein sequence ID" value="Pp3c20_10810V3.1"/>
    <property type="gene ID" value="Pp3c20_10810"/>
</dbReference>
<reference evidence="2 4" key="1">
    <citation type="journal article" date="2008" name="Science">
        <title>The Physcomitrella genome reveals evolutionary insights into the conquest of land by plants.</title>
        <authorList>
            <person name="Rensing S."/>
            <person name="Lang D."/>
            <person name="Zimmer A."/>
            <person name="Terry A."/>
            <person name="Salamov A."/>
            <person name="Shapiro H."/>
            <person name="Nishiyama T."/>
            <person name="Perroud P.-F."/>
            <person name="Lindquist E."/>
            <person name="Kamisugi Y."/>
            <person name="Tanahashi T."/>
            <person name="Sakakibara K."/>
            <person name="Fujita T."/>
            <person name="Oishi K."/>
            <person name="Shin-I T."/>
            <person name="Kuroki Y."/>
            <person name="Toyoda A."/>
            <person name="Suzuki Y."/>
            <person name="Hashimoto A."/>
            <person name="Yamaguchi K."/>
            <person name="Sugano A."/>
            <person name="Kohara Y."/>
            <person name="Fujiyama A."/>
            <person name="Anterola A."/>
            <person name="Aoki S."/>
            <person name="Ashton N."/>
            <person name="Barbazuk W.B."/>
            <person name="Barker E."/>
            <person name="Bennetzen J."/>
            <person name="Bezanilla M."/>
            <person name="Blankenship R."/>
            <person name="Cho S.H."/>
            <person name="Dutcher S."/>
            <person name="Estelle M."/>
            <person name="Fawcett J.A."/>
            <person name="Gundlach H."/>
            <person name="Hanada K."/>
            <person name="Heyl A."/>
            <person name="Hicks K.A."/>
            <person name="Hugh J."/>
            <person name="Lohr M."/>
            <person name="Mayer K."/>
            <person name="Melkozernov A."/>
            <person name="Murata T."/>
            <person name="Nelson D."/>
            <person name="Pils B."/>
            <person name="Prigge M."/>
            <person name="Reiss B."/>
            <person name="Renner T."/>
            <person name="Rombauts S."/>
            <person name="Rushton P."/>
            <person name="Sanderfoot A."/>
            <person name="Schween G."/>
            <person name="Shiu S.-H."/>
            <person name="Stueber K."/>
            <person name="Theodoulou F.L."/>
            <person name="Tu H."/>
            <person name="Van de Peer Y."/>
            <person name="Verrier P.J."/>
            <person name="Waters E."/>
            <person name="Wood A."/>
            <person name="Yang L."/>
            <person name="Cove D."/>
            <person name="Cuming A."/>
            <person name="Hasebe M."/>
            <person name="Lucas S."/>
            <person name="Mishler D.B."/>
            <person name="Reski R."/>
            <person name="Grigoriev I."/>
            <person name="Quatrano R.S."/>
            <person name="Boore J.L."/>
        </authorList>
    </citation>
    <scope>NUCLEOTIDE SEQUENCE [LARGE SCALE GENOMIC DNA]</scope>
    <source>
        <strain evidence="3 4">cv. Gransden 2004</strain>
    </source>
</reference>
<dbReference type="Proteomes" id="UP000006727">
    <property type="component" value="Chromosome 20"/>
</dbReference>
<keyword evidence="1" id="KW-0732">Signal</keyword>
<dbReference type="AlphaFoldDB" id="A0A2K1IUV9"/>
<evidence type="ECO:0000256" key="1">
    <source>
        <dbReference type="SAM" id="SignalP"/>
    </source>
</evidence>
<evidence type="ECO:0000313" key="4">
    <source>
        <dbReference type="Proteomes" id="UP000006727"/>
    </source>
</evidence>
<feature type="signal peptide" evidence="1">
    <location>
        <begin position="1"/>
        <end position="24"/>
    </location>
</feature>
<proteinExistence type="predicted"/>
<dbReference type="STRING" id="3218.A0A2K1IUV9"/>
<dbReference type="EnsemblPlants" id="Pp3c20_10810V3.2">
    <property type="protein sequence ID" value="Pp3c20_10810V3.2"/>
    <property type="gene ID" value="Pp3c20_10810"/>
</dbReference>
<feature type="chain" id="PRO_5036318907" description="AB hydrolase-1 domain-containing protein" evidence="1">
    <location>
        <begin position="25"/>
        <end position="399"/>
    </location>
</feature>
<dbReference type="PANTHER" id="PTHR47909:SF2">
    <property type="entry name" value="GPI INOSITOL-DEACYLASE"/>
    <property type="match status" value="1"/>
</dbReference>
<accession>A0A2K1IUV9</accession>
<dbReference type="FunCoup" id="A0A2K1IUV9">
    <property type="interactions" value="1209"/>
</dbReference>
<reference evidence="2 4" key="2">
    <citation type="journal article" date="2018" name="Plant J.">
        <title>The Physcomitrella patens chromosome-scale assembly reveals moss genome structure and evolution.</title>
        <authorList>
            <person name="Lang D."/>
            <person name="Ullrich K.K."/>
            <person name="Murat F."/>
            <person name="Fuchs J."/>
            <person name="Jenkins J."/>
            <person name="Haas F.B."/>
            <person name="Piednoel M."/>
            <person name="Gundlach H."/>
            <person name="Van Bel M."/>
            <person name="Meyberg R."/>
            <person name="Vives C."/>
            <person name="Morata J."/>
            <person name="Symeonidi A."/>
            <person name="Hiss M."/>
            <person name="Muchero W."/>
            <person name="Kamisugi Y."/>
            <person name="Saleh O."/>
            <person name="Blanc G."/>
            <person name="Decker E.L."/>
            <person name="van Gessel N."/>
            <person name="Grimwood J."/>
            <person name="Hayes R.D."/>
            <person name="Graham S.W."/>
            <person name="Gunter L.E."/>
            <person name="McDaniel S.F."/>
            <person name="Hoernstein S.N.W."/>
            <person name="Larsson A."/>
            <person name="Li F.W."/>
            <person name="Perroud P.F."/>
            <person name="Phillips J."/>
            <person name="Ranjan P."/>
            <person name="Rokshar D.S."/>
            <person name="Rothfels C.J."/>
            <person name="Schneider L."/>
            <person name="Shu S."/>
            <person name="Stevenson D.W."/>
            <person name="Thummler F."/>
            <person name="Tillich M."/>
            <person name="Villarreal Aguilar J.C."/>
            <person name="Widiez T."/>
            <person name="Wong G.K."/>
            <person name="Wymore A."/>
            <person name="Zhang Y."/>
            <person name="Zimmer A.D."/>
            <person name="Quatrano R.S."/>
            <person name="Mayer K.F.X."/>
            <person name="Goodstein D."/>
            <person name="Casacuberta J.M."/>
            <person name="Vandepoele K."/>
            <person name="Reski R."/>
            <person name="Cuming A.C."/>
            <person name="Tuskan G.A."/>
            <person name="Maumus F."/>
            <person name="Salse J."/>
            <person name="Schmutz J."/>
            <person name="Rensing S.A."/>
        </authorList>
    </citation>
    <scope>NUCLEOTIDE SEQUENCE [LARGE SCALE GENOMIC DNA]</scope>
    <source>
        <strain evidence="3 4">cv. Gransden 2004</strain>
    </source>
</reference>
<dbReference type="PaxDb" id="3218-PP1S192_6V6.1"/>
<keyword evidence="4" id="KW-1185">Reference proteome</keyword>
<evidence type="ECO:0008006" key="5">
    <source>
        <dbReference type="Google" id="ProtNLM"/>
    </source>
</evidence>
<evidence type="ECO:0000313" key="2">
    <source>
        <dbReference type="EMBL" id="PNR33065.1"/>
    </source>
</evidence>
<dbReference type="InParanoid" id="A0A2K1IUV9"/>
<dbReference type="SUPFAM" id="SSF53474">
    <property type="entry name" value="alpha/beta-Hydrolases"/>
    <property type="match status" value="1"/>
</dbReference>
<sequence>MKQSHRREDFGFASLLALLEMAMASLHLATAPSPLLEFFTTSPNPRQRLVAALPRPGDFRFRECKPFFSTSCNGIGMRWSLKIRAVSVSGDAERKASEVKPKTSYRPVVLLPGLGNNTGDYDELVASLAARGITAVTAKVSRPDWLRNASGLLDGNYWKGTLQPRPTLDWYLERMKNAIEEAMALAPETGKVSVIAHSAGGWLGRVYMADFGTKDIALFLSLGSPHLPPPRDVPGVVDQTRGLLYYVEENCPGAFHAPDVKYVCIAGRYLKGSRLFPNNAAAVAPTGLGTVGVSDGSVAVSAAEDENLEAGVGEVIVDGAVKPAPPTLRARIVGQGYKQVCGQADVWGDGVVPEMSAHLDGAENLTFEGVYHSPVGASNERPWYGTESILDKWVHYLMQ</sequence>
<dbReference type="Gene3D" id="3.40.50.1820">
    <property type="entry name" value="alpha/beta hydrolase"/>
    <property type="match status" value="1"/>
</dbReference>
<protein>
    <recommendedName>
        <fullName evidence="5">AB hydrolase-1 domain-containing protein</fullName>
    </recommendedName>
</protein>
<dbReference type="EMBL" id="ABEU02000020">
    <property type="protein sequence ID" value="PNR33065.1"/>
    <property type="molecule type" value="Genomic_DNA"/>
</dbReference>
<reference evidence="3" key="3">
    <citation type="submission" date="2020-12" db="UniProtKB">
        <authorList>
            <consortium name="EnsemblPlants"/>
        </authorList>
    </citation>
    <scope>IDENTIFICATION</scope>
</reference>
<gene>
    <name evidence="2" type="ORF">PHYPA_025008</name>
</gene>
<evidence type="ECO:0000313" key="3">
    <source>
        <dbReference type="EnsemblPlants" id="Pp3c20_10810V3.1"/>
    </source>
</evidence>
<dbReference type="Gramene" id="Pp3c20_10810V3.2">
    <property type="protein sequence ID" value="Pp3c20_10810V3.2"/>
    <property type="gene ID" value="Pp3c20_10810"/>
</dbReference>
<dbReference type="InterPro" id="IPR029058">
    <property type="entry name" value="AB_hydrolase_fold"/>
</dbReference>
<organism evidence="2">
    <name type="scientific">Physcomitrium patens</name>
    <name type="common">Spreading-leaved earth moss</name>
    <name type="synonym">Physcomitrella patens</name>
    <dbReference type="NCBI Taxonomy" id="3218"/>
    <lineage>
        <taxon>Eukaryota</taxon>
        <taxon>Viridiplantae</taxon>
        <taxon>Streptophyta</taxon>
        <taxon>Embryophyta</taxon>
        <taxon>Bryophyta</taxon>
        <taxon>Bryophytina</taxon>
        <taxon>Bryopsida</taxon>
        <taxon>Funariidae</taxon>
        <taxon>Funariales</taxon>
        <taxon>Funariaceae</taxon>
        <taxon>Physcomitrium</taxon>
    </lineage>
</organism>